<evidence type="ECO:0000313" key="1">
    <source>
        <dbReference type="EMBL" id="KAL0067740.1"/>
    </source>
</evidence>
<dbReference type="Proteomes" id="UP001437256">
    <property type="component" value="Unassembled WGS sequence"/>
</dbReference>
<evidence type="ECO:0000313" key="2">
    <source>
        <dbReference type="Proteomes" id="UP001437256"/>
    </source>
</evidence>
<proteinExistence type="predicted"/>
<comment type="caution">
    <text evidence="1">The sequence shown here is derived from an EMBL/GenBank/DDBJ whole genome shotgun (WGS) entry which is preliminary data.</text>
</comment>
<accession>A0ABR3A1C8</accession>
<organism evidence="1 2">
    <name type="scientific">Marasmius tenuissimus</name>
    <dbReference type="NCBI Taxonomy" id="585030"/>
    <lineage>
        <taxon>Eukaryota</taxon>
        <taxon>Fungi</taxon>
        <taxon>Dikarya</taxon>
        <taxon>Basidiomycota</taxon>
        <taxon>Agaricomycotina</taxon>
        <taxon>Agaricomycetes</taxon>
        <taxon>Agaricomycetidae</taxon>
        <taxon>Agaricales</taxon>
        <taxon>Marasmiineae</taxon>
        <taxon>Marasmiaceae</taxon>
        <taxon>Marasmius</taxon>
    </lineage>
</organism>
<gene>
    <name evidence="1" type="ORF">AAF712_005180</name>
</gene>
<reference evidence="1 2" key="1">
    <citation type="submission" date="2024-05" db="EMBL/GenBank/DDBJ databases">
        <title>A draft genome resource for the thread blight pathogen Marasmius tenuissimus strain MS-2.</title>
        <authorList>
            <person name="Yulfo-Soto G.E."/>
            <person name="Baruah I.K."/>
            <person name="Amoako-Attah I."/>
            <person name="Bukari Y."/>
            <person name="Meinhardt L.W."/>
            <person name="Bailey B.A."/>
            <person name="Cohen S.P."/>
        </authorList>
    </citation>
    <scope>NUCLEOTIDE SEQUENCE [LARGE SCALE GENOMIC DNA]</scope>
    <source>
        <strain evidence="1 2">MS-2</strain>
    </source>
</reference>
<protein>
    <submittedName>
        <fullName evidence="1">Uncharacterized protein</fullName>
    </submittedName>
</protein>
<name>A0ABR3A1C8_9AGAR</name>
<sequence>MFQANDSKTTKLLPRIEHLLPGTFAGIKCHDLKEAASVLWMPPPSSDYEGIDGVLGDAEDNIYVLQATTASEQWRPATRGLERLWMDVNANEYQAANQLVAQLAEELKDVCLSRKGVQAMVWGCVLPLC</sequence>
<dbReference type="EMBL" id="JBBXMP010000023">
    <property type="protein sequence ID" value="KAL0067740.1"/>
    <property type="molecule type" value="Genomic_DNA"/>
</dbReference>
<keyword evidence="2" id="KW-1185">Reference proteome</keyword>